<evidence type="ECO:0000256" key="1">
    <source>
        <dbReference type="SAM" id="MobiDB-lite"/>
    </source>
</evidence>
<reference evidence="3 4" key="1">
    <citation type="journal article" date="2019" name="Int. J. Syst. Evol. Microbiol.">
        <title>The Global Catalogue of Microorganisms (GCM) 10K type strain sequencing project: providing services to taxonomists for standard genome sequencing and annotation.</title>
        <authorList>
            <consortium name="The Broad Institute Genomics Platform"/>
            <consortium name="The Broad Institute Genome Sequencing Center for Infectious Disease"/>
            <person name="Wu L."/>
            <person name="Ma J."/>
        </authorList>
    </citation>
    <scope>NUCLEOTIDE SEQUENCE [LARGE SCALE GENOMIC DNA]</scope>
    <source>
        <strain evidence="3 4">JCM 15503</strain>
    </source>
</reference>
<dbReference type="Pfam" id="PF12840">
    <property type="entry name" value="HTH_20"/>
    <property type="match status" value="1"/>
</dbReference>
<dbReference type="RefSeq" id="WP_141288435.1">
    <property type="nucleotide sequence ID" value="NZ_BAAAEW010000047.1"/>
</dbReference>
<dbReference type="PANTHER" id="PTHR38600:SF2">
    <property type="entry name" value="SLL0088 PROTEIN"/>
    <property type="match status" value="1"/>
</dbReference>
<dbReference type="SUPFAM" id="SSF46785">
    <property type="entry name" value="Winged helix' DNA-binding domain"/>
    <property type="match status" value="1"/>
</dbReference>
<proteinExistence type="predicted"/>
<dbReference type="CDD" id="cd00090">
    <property type="entry name" value="HTH_ARSR"/>
    <property type="match status" value="1"/>
</dbReference>
<dbReference type="PANTHER" id="PTHR38600">
    <property type="entry name" value="TRANSCRIPTIONAL REGULATORY PROTEIN"/>
    <property type="match status" value="1"/>
</dbReference>
<accession>A0ABN1KKP2</accession>
<feature type="domain" description="HTH arsR-type" evidence="2">
    <location>
        <begin position="1"/>
        <end position="101"/>
    </location>
</feature>
<gene>
    <name evidence="3" type="ORF">GCM10009107_60780</name>
</gene>
<dbReference type="EMBL" id="BAAAEW010000047">
    <property type="protein sequence ID" value="GAA0769656.1"/>
    <property type="molecule type" value="Genomic_DNA"/>
</dbReference>
<feature type="compositionally biased region" description="Pro residues" evidence="1">
    <location>
        <begin position="120"/>
        <end position="132"/>
    </location>
</feature>
<evidence type="ECO:0000313" key="3">
    <source>
        <dbReference type="EMBL" id="GAA0769656.1"/>
    </source>
</evidence>
<dbReference type="Proteomes" id="UP001500279">
    <property type="component" value="Unassembled WGS sequence"/>
</dbReference>
<keyword evidence="4" id="KW-1185">Reference proteome</keyword>
<dbReference type="InterPro" id="IPR001845">
    <property type="entry name" value="HTH_ArsR_DNA-bd_dom"/>
</dbReference>
<evidence type="ECO:0000259" key="2">
    <source>
        <dbReference type="PROSITE" id="PS50987"/>
    </source>
</evidence>
<dbReference type="PROSITE" id="PS50987">
    <property type="entry name" value="HTH_ARSR_2"/>
    <property type="match status" value="1"/>
</dbReference>
<evidence type="ECO:0000313" key="4">
    <source>
        <dbReference type="Proteomes" id="UP001500279"/>
    </source>
</evidence>
<name>A0ABN1KKP2_9BURK</name>
<comment type="caution">
    <text evidence="3">The sequence shown here is derived from an EMBL/GenBank/DDBJ whole genome shotgun (WGS) entry which is preliminary data.</text>
</comment>
<feature type="region of interest" description="Disordered" evidence="1">
    <location>
        <begin position="116"/>
        <end position="161"/>
    </location>
</feature>
<dbReference type="InterPro" id="IPR036388">
    <property type="entry name" value="WH-like_DNA-bd_sf"/>
</dbReference>
<dbReference type="InterPro" id="IPR036390">
    <property type="entry name" value="WH_DNA-bd_sf"/>
</dbReference>
<feature type="compositionally biased region" description="Low complexity" evidence="1">
    <location>
        <begin position="133"/>
        <end position="147"/>
    </location>
</feature>
<protein>
    <recommendedName>
        <fullName evidence="2">HTH arsR-type domain-containing protein</fullName>
    </recommendedName>
</protein>
<organism evidence="3 4">
    <name type="scientific">Ideonella azotifigens</name>
    <dbReference type="NCBI Taxonomy" id="513160"/>
    <lineage>
        <taxon>Bacteria</taxon>
        <taxon>Pseudomonadati</taxon>
        <taxon>Pseudomonadota</taxon>
        <taxon>Betaproteobacteria</taxon>
        <taxon>Burkholderiales</taxon>
        <taxon>Sphaerotilaceae</taxon>
        <taxon>Ideonella</taxon>
    </lineage>
</organism>
<dbReference type="SMART" id="SM00418">
    <property type="entry name" value="HTH_ARSR"/>
    <property type="match status" value="1"/>
</dbReference>
<sequence>MVNSEATQLDLVFAALSDATRRSVLVQLERLAQQGEVSCSVSELAQPHGMSLPGFMKHLAVLEAAGLIARAKAGRVVRCELDAAPMQAAARWISRYERFWTERFDALDRFLHQQEASTPCPLPSPNPVPPSSAKPQAKSASRAATASRPKKSGAPGPRRKR</sequence>
<dbReference type="Gene3D" id="1.10.10.10">
    <property type="entry name" value="Winged helix-like DNA-binding domain superfamily/Winged helix DNA-binding domain"/>
    <property type="match status" value="1"/>
</dbReference>
<dbReference type="InterPro" id="IPR011991">
    <property type="entry name" value="ArsR-like_HTH"/>
</dbReference>